<comment type="caution">
    <text evidence="4">The sequence shown here is derived from an EMBL/GenBank/DDBJ whole genome shotgun (WGS) entry which is preliminary data.</text>
</comment>
<evidence type="ECO:0000313" key="4">
    <source>
        <dbReference type="EMBL" id="MEA1081142.1"/>
    </source>
</evidence>
<dbReference type="SUPFAM" id="SSF160920">
    <property type="entry name" value="PSTPO5379-like"/>
    <property type="match status" value="1"/>
</dbReference>
<dbReference type="PANTHER" id="PTHR32022">
    <property type="entry name" value="D-GLUTAMATE CYCLASE, MITOCHONDRIAL"/>
    <property type="match status" value="1"/>
</dbReference>
<dbReference type="Pfam" id="PF07286">
    <property type="entry name" value="D-Glu_cyclase"/>
    <property type="match status" value="1"/>
</dbReference>
<organism evidence="4 5">
    <name type="scientific">Marinobacter qingdaonensis</name>
    <dbReference type="NCBI Taxonomy" id="3108486"/>
    <lineage>
        <taxon>Bacteria</taxon>
        <taxon>Pseudomonadati</taxon>
        <taxon>Pseudomonadota</taxon>
        <taxon>Gammaproteobacteria</taxon>
        <taxon>Pseudomonadales</taxon>
        <taxon>Marinobacteraceae</taxon>
        <taxon>Marinobacter</taxon>
    </lineage>
</organism>
<dbReference type="InterPro" id="IPR009906">
    <property type="entry name" value="D-Glu_cyclase"/>
</dbReference>
<reference evidence="4 5" key="1">
    <citation type="submission" date="2023-12" db="EMBL/GenBank/DDBJ databases">
        <title>Marinobacter qingdaonensis sp. nov., isolated from the intertidal sediment of Qingdao, PR China.</title>
        <authorList>
            <person name="Li Y."/>
        </authorList>
    </citation>
    <scope>NUCLEOTIDE SEQUENCE [LARGE SCALE GENOMIC DNA]</scope>
    <source>
        <strain evidence="4 5">ASW11-75</strain>
    </source>
</reference>
<dbReference type="PIRSF" id="PIRSF029755">
    <property type="entry name" value="UCP029755"/>
    <property type="match status" value="1"/>
</dbReference>
<name>A0ABU5NZG9_9GAMM</name>
<dbReference type="EC" id="4.2.1.-" evidence="3"/>
<evidence type="ECO:0000256" key="2">
    <source>
        <dbReference type="ARBA" id="ARBA00023239"/>
    </source>
</evidence>
<dbReference type="Gene3D" id="3.30.2040.10">
    <property type="entry name" value="PSTPO5379-like domain"/>
    <property type="match status" value="1"/>
</dbReference>
<dbReference type="Gene3D" id="3.40.1640.10">
    <property type="entry name" value="PSTPO5379-like"/>
    <property type="match status" value="1"/>
</dbReference>
<dbReference type="Proteomes" id="UP001305746">
    <property type="component" value="Unassembled WGS sequence"/>
</dbReference>
<accession>A0ABU5NZG9</accession>
<evidence type="ECO:0000313" key="5">
    <source>
        <dbReference type="Proteomes" id="UP001305746"/>
    </source>
</evidence>
<dbReference type="NCBIfam" id="NF003969">
    <property type="entry name" value="PRK05463.1"/>
    <property type="match status" value="1"/>
</dbReference>
<keyword evidence="2 3" id="KW-0456">Lyase</keyword>
<proteinExistence type="inferred from homology"/>
<dbReference type="InterPro" id="IPR016938">
    <property type="entry name" value="UPF0317"/>
</dbReference>
<evidence type="ECO:0000256" key="3">
    <source>
        <dbReference type="HAMAP-Rule" id="MF_01830"/>
    </source>
</evidence>
<keyword evidence="5" id="KW-1185">Reference proteome</keyword>
<dbReference type="HAMAP" id="MF_01830">
    <property type="entry name" value="Hydro_lyase"/>
    <property type="match status" value="1"/>
</dbReference>
<evidence type="ECO:0000256" key="1">
    <source>
        <dbReference type="ARBA" id="ARBA00007896"/>
    </source>
</evidence>
<sequence>MQTADYSDFKQSVLDQAASLRSRIRSGEHTGTTSGAAHSLIQGNVVILPADWAADFLMYCQNNPVALPLIGVSEPGDPALPELGRDLDIRTDIPEYQVFRDGARAETVTDIRELWQGDFVTFVLGCSFSFEDALTRAGLTVRNVEQGSNVSMYRSSIATRPAGRFHGNMVVSMRPFNGADAIRAIQVTTRLPKAHGAPVHIGDPSQIGIADLAKPDFGDPVTIREGELPLFWACGVTPQLALENARPPIAITHVPGKMLLTERLNEELAVL</sequence>
<dbReference type="PANTHER" id="PTHR32022:SF10">
    <property type="entry name" value="D-GLUTAMATE CYCLASE, MITOCHONDRIAL"/>
    <property type="match status" value="1"/>
</dbReference>
<comment type="similarity">
    <text evidence="1 3">Belongs to the D-glutamate cyclase family.</text>
</comment>
<dbReference type="RefSeq" id="WP_322855615.1">
    <property type="nucleotide sequence ID" value="NZ_JAYDCJ010000003.1"/>
</dbReference>
<gene>
    <name evidence="4" type="ORF">U5822_10705</name>
</gene>
<protein>
    <recommendedName>
        <fullName evidence="3">Putative hydro-lyase U5822_10705</fullName>
        <ecNumber evidence="3">4.2.1.-</ecNumber>
    </recommendedName>
</protein>
<dbReference type="InterPro" id="IPR038021">
    <property type="entry name" value="Putative_hydro-lyase"/>
</dbReference>
<dbReference type="EMBL" id="JAYDCJ010000003">
    <property type="protein sequence ID" value="MEA1081142.1"/>
    <property type="molecule type" value="Genomic_DNA"/>
</dbReference>